<accession>A0A0F9AEB7</accession>
<organism evidence="2">
    <name type="scientific">marine sediment metagenome</name>
    <dbReference type="NCBI Taxonomy" id="412755"/>
    <lineage>
        <taxon>unclassified sequences</taxon>
        <taxon>metagenomes</taxon>
        <taxon>ecological metagenomes</taxon>
    </lineage>
</organism>
<reference evidence="2" key="1">
    <citation type="journal article" date="2015" name="Nature">
        <title>Complex archaea that bridge the gap between prokaryotes and eukaryotes.</title>
        <authorList>
            <person name="Spang A."/>
            <person name="Saw J.H."/>
            <person name="Jorgensen S.L."/>
            <person name="Zaremba-Niedzwiedzka K."/>
            <person name="Martijn J."/>
            <person name="Lind A.E."/>
            <person name="van Eijk R."/>
            <person name="Schleper C."/>
            <person name="Guy L."/>
            <person name="Ettema T.J."/>
        </authorList>
    </citation>
    <scope>NUCLEOTIDE SEQUENCE</scope>
</reference>
<dbReference type="EMBL" id="LAZR01046397">
    <property type="protein sequence ID" value="KKK96625.1"/>
    <property type="molecule type" value="Genomic_DNA"/>
</dbReference>
<sequence length="42" mass="5073">MIIMSKFNEDLREIALLQEKRKVKTNDNTRPEKAKENRKENI</sequence>
<proteinExistence type="predicted"/>
<name>A0A0F9AEB7_9ZZZZ</name>
<feature type="region of interest" description="Disordered" evidence="1">
    <location>
        <begin position="21"/>
        <end position="42"/>
    </location>
</feature>
<protein>
    <submittedName>
        <fullName evidence="2">Uncharacterized protein</fullName>
    </submittedName>
</protein>
<evidence type="ECO:0000313" key="2">
    <source>
        <dbReference type="EMBL" id="KKK96625.1"/>
    </source>
</evidence>
<evidence type="ECO:0000256" key="1">
    <source>
        <dbReference type="SAM" id="MobiDB-lite"/>
    </source>
</evidence>
<dbReference type="AlphaFoldDB" id="A0A0F9AEB7"/>
<comment type="caution">
    <text evidence="2">The sequence shown here is derived from an EMBL/GenBank/DDBJ whole genome shotgun (WGS) entry which is preliminary data.</text>
</comment>
<gene>
    <name evidence="2" type="ORF">LCGC14_2660890</name>
</gene>